<reference evidence="2 3" key="1">
    <citation type="journal article" date="2020" name="ISME J.">
        <title>Comparative genomics reveals insights into cyanobacterial evolution and habitat adaptation.</title>
        <authorList>
            <person name="Chen M.Y."/>
            <person name="Teng W.K."/>
            <person name="Zhao L."/>
            <person name="Hu C.X."/>
            <person name="Zhou Y.K."/>
            <person name="Han B.P."/>
            <person name="Song L.R."/>
            <person name="Shu W.S."/>
        </authorList>
    </citation>
    <scope>NUCLEOTIDE SEQUENCE [LARGE SCALE GENOMIC DNA]</scope>
    <source>
        <strain evidence="2 3">FACHB-159</strain>
    </source>
</reference>
<evidence type="ECO:0000313" key="2">
    <source>
        <dbReference type="EMBL" id="MBD2737129.1"/>
    </source>
</evidence>
<protein>
    <submittedName>
        <fullName evidence="2">Uncharacterized protein</fullName>
    </submittedName>
</protein>
<accession>A0ABR8KE62</accession>
<dbReference type="Proteomes" id="UP000637383">
    <property type="component" value="Unassembled WGS sequence"/>
</dbReference>
<organism evidence="2 3">
    <name type="scientific">Nostoc paludosum FACHB-159</name>
    <dbReference type="NCBI Taxonomy" id="2692908"/>
    <lineage>
        <taxon>Bacteria</taxon>
        <taxon>Bacillati</taxon>
        <taxon>Cyanobacteriota</taxon>
        <taxon>Cyanophyceae</taxon>
        <taxon>Nostocales</taxon>
        <taxon>Nostocaceae</taxon>
        <taxon>Nostoc</taxon>
    </lineage>
</organism>
<keyword evidence="3" id="KW-1185">Reference proteome</keyword>
<feature type="compositionally biased region" description="Polar residues" evidence="1">
    <location>
        <begin position="42"/>
        <end position="57"/>
    </location>
</feature>
<gene>
    <name evidence="2" type="ORF">H6H03_25135</name>
</gene>
<name>A0ABR8KE62_9NOSO</name>
<evidence type="ECO:0000313" key="3">
    <source>
        <dbReference type="Proteomes" id="UP000637383"/>
    </source>
</evidence>
<comment type="caution">
    <text evidence="2">The sequence shown here is derived from an EMBL/GenBank/DDBJ whole genome shotgun (WGS) entry which is preliminary data.</text>
</comment>
<proteinExistence type="predicted"/>
<dbReference type="EMBL" id="JACJTU010000027">
    <property type="protein sequence ID" value="MBD2737129.1"/>
    <property type="molecule type" value="Genomic_DNA"/>
</dbReference>
<sequence length="57" mass="5768">MATGNWALEGAGGVGGWGRNISSLSFHTPVSPLPCLPLAQSPVPNSQSDGYRSATGL</sequence>
<feature type="region of interest" description="Disordered" evidence="1">
    <location>
        <begin position="36"/>
        <end position="57"/>
    </location>
</feature>
<evidence type="ECO:0000256" key="1">
    <source>
        <dbReference type="SAM" id="MobiDB-lite"/>
    </source>
</evidence>